<dbReference type="RefSeq" id="WP_160776388.1">
    <property type="nucleotide sequence ID" value="NZ_WUMV01000007.1"/>
</dbReference>
<dbReference type="InterPro" id="IPR002575">
    <property type="entry name" value="Aminoglycoside_PTrfase"/>
</dbReference>
<proteinExistence type="predicted"/>
<dbReference type="Gene3D" id="3.90.1200.10">
    <property type="match status" value="1"/>
</dbReference>
<dbReference type="CDD" id="cd05154">
    <property type="entry name" value="ACAD10_11_N-like"/>
    <property type="match status" value="1"/>
</dbReference>
<dbReference type="PANTHER" id="PTHR47829:SF3">
    <property type="entry name" value="AMINOGLYCOSIDE PHOSPHOTRANSFERASE DOMAIN-CONTAINING PROTEIN"/>
    <property type="match status" value="1"/>
</dbReference>
<dbReference type="Proteomes" id="UP000433101">
    <property type="component" value="Unassembled WGS sequence"/>
</dbReference>
<dbReference type="GO" id="GO:0016740">
    <property type="term" value="F:transferase activity"/>
    <property type="evidence" value="ECO:0007669"/>
    <property type="project" value="UniProtKB-KW"/>
</dbReference>
<protein>
    <submittedName>
        <fullName evidence="2">Phosphotransferase</fullName>
    </submittedName>
</protein>
<dbReference type="Pfam" id="PF01636">
    <property type="entry name" value="APH"/>
    <property type="match status" value="1"/>
</dbReference>
<organism evidence="2 3">
    <name type="scientific">Stappia sediminis</name>
    <dbReference type="NCBI Taxonomy" id="2692190"/>
    <lineage>
        <taxon>Bacteria</taxon>
        <taxon>Pseudomonadati</taxon>
        <taxon>Pseudomonadota</taxon>
        <taxon>Alphaproteobacteria</taxon>
        <taxon>Hyphomicrobiales</taxon>
        <taxon>Stappiaceae</taxon>
        <taxon>Stappia</taxon>
    </lineage>
</organism>
<dbReference type="InterPro" id="IPR011009">
    <property type="entry name" value="Kinase-like_dom_sf"/>
</dbReference>
<gene>
    <name evidence="2" type="ORF">GR183_14555</name>
</gene>
<comment type="caution">
    <text evidence="2">The sequence shown here is derived from an EMBL/GenBank/DDBJ whole genome shotgun (WGS) entry which is preliminary data.</text>
</comment>
<dbReference type="SUPFAM" id="SSF56112">
    <property type="entry name" value="Protein kinase-like (PK-like)"/>
    <property type="match status" value="1"/>
</dbReference>
<keyword evidence="3" id="KW-1185">Reference proteome</keyword>
<keyword evidence="2" id="KW-0808">Transferase</keyword>
<evidence type="ECO:0000259" key="1">
    <source>
        <dbReference type="Pfam" id="PF01636"/>
    </source>
</evidence>
<accession>A0A7X3S8S6</accession>
<dbReference type="PANTHER" id="PTHR47829">
    <property type="entry name" value="HYDROLASE, PUTATIVE (AFU_ORTHOLOGUE AFUA_1G12880)-RELATED"/>
    <property type="match status" value="1"/>
</dbReference>
<feature type="domain" description="Aminoglycoside phosphotransferase" evidence="1">
    <location>
        <begin position="44"/>
        <end position="264"/>
    </location>
</feature>
<dbReference type="AlphaFoldDB" id="A0A7X3S8S6"/>
<evidence type="ECO:0000313" key="2">
    <source>
        <dbReference type="EMBL" id="MXN66133.1"/>
    </source>
</evidence>
<dbReference type="EMBL" id="WUMV01000007">
    <property type="protein sequence ID" value="MXN66133.1"/>
    <property type="molecule type" value="Genomic_DNA"/>
</dbReference>
<dbReference type="Gene3D" id="3.30.200.20">
    <property type="entry name" value="Phosphorylase Kinase, domain 1"/>
    <property type="match status" value="1"/>
</dbReference>
<dbReference type="InterPro" id="IPR041726">
    <property type="entry name" value="ACAD10_11_N"/>
</dbReference>
<sequence>MSGRIDRQEAFSGTKEVPAALSFDRERLQSYLESEIADFEGPVEVRQFKGGQSNPTYLVATPGRDYVLRRKPPGKLLPSAHAIDREYRVMSALGAAGFPVPKTFLLCEAEGVIGTAFYVMEKVNGRIVWEPSVPGVDTTERSAIYRAMNETLARLHRYEPDAIGLGDFGKPEGYVARQVARWSKQYRASETEKIDEMDKLIDWLPKNLPPENPARVVHGDFRLDNLILATGQPRVLAVLDWELSTLGDPVADFTYHCMQWEMPAMPDGSGIGSLEGLNLAALGIPSLDTYIGWYEAATGFAVRDRLDFYFAYNFFRIAAILQGIAGRVRDGTAANENAAAMIRQIGPLARTAWRFARQAGAGG</sequence>
<evidence type="ECO:0000313" key="3">
    <source>
        <dbReference type="Proteomes" id="UP000433101"/>
    </source>
</evidence>
<dbReference type="InterPro" id="IPR052898">
    <property type="entry name" value="ACAD10-like"/>
</dbReference>
<name>A0A7X3S8S6_9HYPH</name>
<reference evidence="2 3" key="1">
    <citation type="submission" date="2019-12" db="EMBL/GenBank/DDBJ databases">
        <authorList>
            <person name="Li M."/>
        </authorList>
    </citation>
    <scope>NUCLEOTIDE SEQUENCE [LARGE SCALE GENOMIC DNA]</scope>
    <source>
        <strain evidence="2 3">GBMRC 2046</strain>
    </source>
</reference>